<proteinExistence type="predicted"/>
<dbReference type="InterPro" id="IPR018490">
    <property type="entry name" value="cNMP-bd_dom_sf"/>
</dbReference>
<name>A0ABX0U6T2_9FLAO</name>
<organism evidence="1 2">
    <name type="scientific">Wenyingzhuangia heitensis</name>
    <dbReference type="NCBI Taxonomy" id="1487859"/>
    <lineage>
        <taxon>Bacteria</taxon>
        <taxon>Pseudomonadati</taxon>
        <taxon>Bacteroidota</taxon>
        <taxon>Flavobacteriia</taxon>
        <taxon>Flavobacteriales</taxon>
        <taxon>Flavobacteriaceae</taxon>
        <taxon>Wenyingzhuangia</taxon>
    </lineage>
</organism>
<gene>
    <name evidence="1" type="ORF">FHR24_000993</name>
</gene>
<dbReference type="RefSeq" id="WP_167184768.1">
    <property type="nucleotide sequence ID" value="NZ_JAASQL010000001.1"/>
</dbReference>
<dbReference type="EMBL" id="JAASQL010000001">
    <property type="protein sequence ID" value="NIJ44554.1"/>
    <property type="molecule type" value="Genomic_DNA"/>
</dbReference>
<evidence type="ECO:0000313" key="1">
    <source>
        <dbReference type="EMBL" id="NIJ44554.1"/>
    </source>
</evidence>
<keyword evidence="2" id="KW-1185">Reference proteome</keyword>
<accession>A0ABX0U6T2</accession>
<dbReference type="Gene3D" id="2.60.120.10">
    <property type="entry name" value="Jelly Rolls"/>
    <property type="match status" value="1"/>
</dbReference>
<comment type="caution">
    <text evidence="1">The sequence shown here is derived from an EMBL/GenBank/DDBJ whole genome shotgun (WGS) entry which is preliminary data.</text>
</comment>
<protein>
    <submittedName>
        <fullName evidence="1">CRP-like cAMP-binding protein</fullName>
    </submittedName>
</protein>
<dbReference type="InterPro" id="IPR014710">
    <property type="entry name" value="RmlC-like_jellyroll"/>
</dbReference>
<reference evidence="1 2" key="1">
    <citation type="submission" date="2020-03" db="EMBL/GenBank/DDBJ databases">
        <title>Genomic Encyclopedia of Type Strains, Phase IV (KMG-IV): sequencing the most valuable type-strain genomes for metagenomic binning, comparative biology and taxonomic classification.</title>
        <authorList>
            <person name="Goeker M."/>
        </authorList>
    </citation>
    <scope>NUCLEOTIDE SEQUENCE [LARGE SCALE GENOMIC DNA]</scope>
    <source>
        <strain evidence="1 2">DSM 101599</strain>
    </source>
</reference>
<dbReference type="Proteomes" id="UP000745859">
    <property type="component" value="Unassembled WGS sequence"/>
</dbReference>
<sequence length="192" mass="21903">MEILINFIKDIYPLSNEDFQKLLSISSVVPYKSGDHLCKLGNVNEKVFFILNGVTRTYMKESSDSQEINKSISCSGSMATSLKSAIDKSPAKIACQCLTDCLIVEVKEDDLTKFRQESVEFSEFMYRALEIEYTKLEGALIDVLSKDATERYLILRKRIKNIDQLIPQYHIASHLGITPIQLSRIRKKLLTE</sequence>
<evidence type="ECO:0000313" key="2">
    <source>
        <dbReference type="Proteomes" id="UP000745859"/>
    </source>
</evidence>
<dbReference type="SUPFAM" id="SSF51206">
    <property type="entry name" value="cAMP-binding domain-like"/>
    <property type="match status" value="1"/>
</dbReference>